<sequence length="51" mass="5180">MTRSCSSKSATSAATSGTIIRLAYTLGAFTASSLVAKRASHASNAYALVRA</sequence>
<dbReference type="Gramene" id="VVA34732">
    <property type="protein sequence ID" value="VVA34732"/>
    <property type="gene ID" value="Prudul26B012773"/>
</dbReference>
<protein>
    <submittedName>
        <fullName evidence="1">Uncharacterized protein</fullName>
    </submittedName>
</protein>
<organism evidence="1 2">
    <name type="scientific">Prunus dulcis</name>
    <name type="common">Almond</name>
    <name type="synonym">Amygdalus dulcis</name>
    <dbReference type="NCBI Taxonomy" id="3755"/>
    <lineage>
        <taxon>Eukaryota</taxon>
        <taxon>Viridiplantae</taxon>
        <taxon>Streptophyta</taxon>
        <taxon>Embryophyta</taxon>
        <taxon>Tracheophyta</taxon>
        <taxon>Spermatophyta</taxon>
        <taxon>Magnoliopsida</taxon>
        <taxon>eudicotyledons</taxon>
        <taxon>Gunneridae</taxon>
        <taxon>Pentapetalae</taxon>
        <taxon>rosids</taxon>
        <taxon>fabids</taxon>
        <taxon>Rosales</taxon>
        <taxon>Rosaceae</taxon>
        <taxon>Amygdaloideae</taxon>
        <taxon>Amygdaleae</taxon>
        <taxon>Prunus</taxon>
    </lineage>
</organism>
<dbReference type="Proteomes" id="UP000327085">
    <property type="component" value="Unassembled WGS sequence"/>
</dbReference>
<dbReference type="AlphaFoldDB" id="A0A5E4G584"/>
<gene>
    <name evidence="1" type="ORF">ALMOND_2B012773</name>
</gene>
<evidence type="ECO:0000313" key="1">
    <source>
        <dbReference type="EMBL" id="VVA34732.1"/>
    </source>
</evidence>
<accession>A0A5E4G584</accession>
<proteinExistence type="predicted"/>
<reference evidence="2" key="1">
    <citation type="journal article" date="2020" name="Plant J.">
        <title>Transposons played a major role in the diversification between the closely related almond and peach genomes: results from the almond genome sequence.</title>
        <authorList>
            <person name="Alioto T."/>
            <person name="Alexiou K.G."/>
            <person name="Bardil A."/>
            <person name="Barteri F."/>
            <person name="Castanera R."/>
            <person name="Cruz F."/>
            <person name="Dhingra A."/>
            <person name="Duval H."/>
            <person name="Fernandez I Marti A."/>
            <person name="Frias L."/>
            <person name="Galan B."/>
            <person name="Garcia J.L."/>
            <person name="Howad W."/>
            <person name="Gomez-Garrido J."/>
            <person name="Gut M."/>
            <person name="Julca I."/>
            <person name="Morata J."/>
            <person name="Puigdomenech P."/>
            <person name="Ribeca P."/>
            <person name="Rubio Cabetas M.J."/>
            <person name="Vlasova A."/>
            <person name="Wirthensohn M."/>
            <person name="Garcia-Mas J."/>
            <person name="Gabaldon T."/>
            <person name="Casacuberta J.M."/>
            <person name="Arus P."/>
        </authorList>
    </citation>
    <scope>NUCLEOTIDE SEQUENCE [LARGE SCALE GENOMIC DNA]</scope>
    <source>
        <strain evidence="2">cv. Texas</strain>
    </source>
</reference>
<evidence type="ECO:0000313" key="2">
    <source>
        <dbReference type="Proteomes" id="UP000327085"/>
    </source>
</evidence>
<dbReference type="EMBL" id="CABIKO010000349">
    <property type="protein sequence ID" value="VVA34732.1"/>
    <property type="molecule type" value="Genomic_DNA"/>
</dbReference>
<dbReference type="InParanoid" id="A0A5E4G584"/>
<name>A0A5E4G584_PRUDU</name>